<feature type="repeat" description="WD" evidence="3">
    <location>
        <begin position="632"/>
        <end position="673"/>
    </location>
</feature>
<dbReference type="Pfam" id="PF24883">
    <property type="entry name" value="NPHP3_N"/>
    <property type="match status" value="1"/>
</dbReference>
<evidence type="ECO:0000313" key="6">
    <source>
        <dbReference type="Proteomes" id="UP000054166"/>
    </source>
</evidence>
<dbReference type="STRING" id="765440.A0A0C3FB25"/>
<dbReference type="PANTHER" id="PTHR19848:SF8">
    <property type="entry name" value="F-BOX AND WD REPEAT DOMAIN CONTAINING 7"/>
    <property type="match status" value="1"/>
</dbReference>
<dbReference type="OrthoDB" id="6262491at2759"/>
<feature type="domain" description="Nephrocystin 3-like N-terminal" evidence="4">
    <location>
        <begin position="26"/>
        <end position="82"/>
    </location>
</feature>
<evidence type="ECO:0000259" key="4">
    <source>
        <dbReference type="Pfam" id="PF24883"/>
    </source>
</evidence>
<reference evidence="5 6" key="1">
    <citation type="submission" date="2014-04" db="EMBL/GenBank/DDBJ databases">
        <authorList>
            <consortium name="DOE Joint Genome Institute"/>
            <person name="Kuo A."/>
            <person name="Tarkka M."/>
            <person name="Buscot F."/>
            <person name="Kohler A."/>
            <person name="Nagy L.G."/>
            <person name="Floudas D."/>
            <person name="Copeland A."/>
            <person name="Barry K.W."/>
            <person name="Cichocki N."/>
            <person name="Veneault-Fourrey C."/>
            <person name="LaButti K."/>
            <person name="Lindquist E.A."/>
            <person name="Lipzen A."/>
            <person name="Lundell T."/>
            <person name="Morin E."/>
            <person name="Murat C."/>
            <person name="Sun H."/>
            <person name="Tunlid A."/>
            <person name="Henrissat B."/>
            <person name="Grigoriev I.V."/>
            <person name="Hibbett D.S."/>
            <person name="Martin F."/>
            <person name="Nordberg H.P."/>
            <person name="Cantor M.N."/>
            <person name="Hua S.X."/>
        </authorList>
    </citation>
    <scope>NUCLEOTIDE SEQUENCE [LARGE SCALE GENOMIC DNA]</scope>
    <source>
        <strain evidence="5 6">F 1598</strain>
    </source>
</reference>
<dbReference type="CDD" id="cd00200">
    <property type="entry name" value="WD40"/>
    <property type="match status" value="2"/>
</dbReference>
<dbReference type="SUPFAM" id="SSF50978">
    <property type="entry name" value="WD40 repeat-like"/>
    <property type="match status" value="2"/>
</dbReference>
<protein>
    <recommendedName>
        <fullName evidence="4">Nephrocystin 3-like N-terminal domain-containing protein</fullName>
    </recommendedName>
</protein>
<dbReference type="PROSITE" id="PS50294">
    <property type="entry name" value="WD_REPEATS_REGION"/>
    <property type="match status" value="9"/>
</dbReference>
<accession>A0A0C3FB25</accession>
<dbReference type="HOGENOM" id="CLU_000288_6_3_1"/>
<dbReference type="Gene3D" id="2.130.10.10">
    <property type="entry name" value="YVTN repeat-like/Quinoprotein amine dehydrogenase"/>
    <property type="match status" value="3"/>
</dbReference>
<feature type="repeat" description="WD" evidence="3">
    <location>
        <begin position="504"/>
        <end position="536"/>
    </location>
</feature>
<feature type="repeat" description="WD" evidence="3">
    <location>
        <begin position="843"/>
        <end position="875"/>
    </location>
</feature>
<evidence type="ECO:0000313" key="5">
    <source>
        <dbReference type="EMBL" id="KIM76931.1"/>
    </source>
</evidence>
<dbReference type="EMBL" id="KN833030">
    <property type="protein sequence ID" value="KIM76931.1"/>
    <property type="molecule type" value="Genomic_DNA"/>
</dbReference>
<dbReference type="AlphaFoldDB" id="A0A0C3FB25"/>
<dbReference type="Pfam" id="PF00400">
    <property type="entry name" value="WD40"/>
    <property type="match status" value="11"/>
</dbReference>
<sequence length="1047" mass="115403">MSNTPDIRFLSLQIQFQKLIIEPLLSVRETITQTSNNQEPIVVVLDALDECGSPINRRNLLAVLADETAAIPSFLRIVITSRPESDIRALFNHRKHILHQELGTSSASNTADILRYFRHHVKEIHEANDYLQPNWPGEDMIQELVKQASGLFIWATTAWAFIRAGHFPQKRLDMLLKGQTSRSTEAALDALYRTALESAGNWDDEDFADHFRMIMGVVLAAKNPLSFTAIDQLLDLSPDEPSIHTISRLGCVLSHNPYVRVLHPSFADFLSSPSRCGRKIWHIDSVLFNHRLTMQCLDRLDKFLHRNICRMSLSADLEDEMLPEDVTYACVSFVDHVCSVIEVNGSSILERLDSFLGRHLLHWFEAMSIVGRSRQMITLLKQLSVWSNSTEHPVLELIMDAQLFAQTFSVPIEQHPLLVYSAALPFTPTSSTLYRKFHNTKDIPFVAGGFLEKWAPQILLMTGHMKGVNAAAFSADGTRIVSGSDDYTVQVWNASLGTPAIPPLLGHECCVRSVAFSADGTRIVSGSYDKTIRVWNALSGVEVCLPLQGHTDWVMSVAFSPEGTQIVSGSIDKTVRVWEVSSGAQVIPPLTGHSDFVWSVAFCPDKTHVISGSYDHTIRMWNIFSGVQVMLPLQHEGPVLSVAFSADGDRIVSGSADRTVRVWDVLSGTQVLLLKGHTDVVSAVAFSPDGTRIVSGSHDQTIRIWGALDGQTFPPLKGRDPHIFSVTFSPDGTRIVSGSGNIEVWDVLLATQPMPARPGHTYSVRSLVFSPDGTRIVSCSDDSIIRVWDVSSGAEALPPLQGHTDWVMSVAFSYDGTRIVSGSADKTILVWDALTGARVGLPLRGHTGWVLSAAFSPDGARIVSGSHDQTVRVWDALLGIEVLPPLTGHGHSARQVAFTPCGTRIVSGCDETKAIRVWDATSGANILSPTRGLLCRSWSDRFSHGNRLQHVYRSLKFDLPWQSTDSSNQVSHRAIYLTDNGWLLNLYGNGTVGLLPGTLARDSSCYATFGDTFAVGLKNGRLIIMHFPLSYITSSETRPVTGKKRIN</sequence>
<feature type="repeat" description="WD" evidence="3">
    <location>
        <begin position="674"/>
        <end position="705"/>
    </location>
</feature>
<evidence type="ECO:0000256" key="1">
    <source>
        <dbReference type="ARBA" id="ARBA00022574"/>
    </source>
</evidence>
<keyword evidence="6" id="KW-1185">Reference proteome</keyword>
<dbReference type="PROSITE" id="PS50082">
    <property type="entry name" value="WD_REPEATS_2"/>
    <property type="match status" value="10"/>
</dbReference>
<reference evidence="6" key="2">
    <citation type="submission" date="2015-01" db="EMBL/GenBank/DDBJ databases">
        <title>Evolutionary Origins and Diversification of the Mycorrhizal Mutualists.</title>
        <authorList>
            <consortium name="DOE Joint Genome Institute"/>
            <consortium name="Mycorrhizal Genomics Consortium"/>
            <person name="Kohler A."/>
            <person name="Kuo A."/>
            <person name="Nagy L.G."/>
            <person name="Floudas D."/>
            <person name="Copeland A."/>
            <person name="Barry K.W."/>
            <person name="Cichocki N."/>
            <person name="Veneault-Fourrey C."/>
            <person name="LaButti K."/>
            <person name="Lindquist E.A."/>
            <person name="Lipzen A."/>
            <person name="Lundell T."/>
            <person name="Morin E."/>
            <person name="Murat C."/>
            <person name="Riley R."/>
            <person name="Ohm R."/>
            <person name="Sun H."/>
            <person name="Tunlid A."/>
            <person name="Henrissat B."/>
            <person name="Grigoriev I.V."/>
            <person name="Hibbett D.S."/>
            <person name="Martin F."/>
        </authorList>
    </citation>
    <scope>NUCLEOTIDE SEQUENCE [LARGE SCALE GENOMIC DNA]</scope>
    <source>
        <strain evidence="6">F 1598</strain>
    </source>
</reference>
<keyword evidence="2" id="KW-0677">Repeat</keyword>
<dbReference type="Proteomes" id="UP000054166">
    <property type="component" value="Unassembled WGS sequence"/>
</dbReference>
<feature type="repeat" description="WD" evidence="3">
    <location>
        <begin position="547"/>
        <end position="588"/>
    </location>
</feature>
<feature type="repeat" description="WD" evidence="3">
    <location>
        <begin position="757"/>
        <end position="798"/>
    </location>
</feature>
<dbReference type="InterPro" id="IPR036322">
    <property type="entry name" value="WD40_repeat_dom_sf"/>
</dbReference>
<dbReference type="InterPro" id="IPR019775">
    <property type="entry name" value="WD40_repeat_CS"/>
</dbReference>
<dbReference type="InterPro" id="IPR001680">
    <property type="entry name" value="WD40_rpt"/>
</dbReference>
<name>A0A0C3FB25_PILCF</name>
<dbReference type="SMART" id="SM00320">
    <property type="entry name" value="WD40"/>
    <property type="match status" value="11"/>
</dbReference>
<feature type="repeat" description="WD" evidence="3">
    <location>
        <begin position="886"/>
        <end position="928"/>
    </location>
</feature>
<dbReference type="InterPro" id="IPR056884">
    <property type="entry name" value="NPHP3-like_N"/>
</dbReference>
<feature type="repeat" description="WD" evidence="3">
    <location>
        <begin position="461"/>
        <end position="493"/>
    </location>
</feature>
<proteinExistence type="predicted"/>
<evidence type="ECO:0000256" key="3">
    <source>
        <dbReference type="PROSITE-ProRule" id="PRU00221"/>
    </source>
</evidence>
<evidence type="ECO:0000256" key="2">
    <source>
        <dbReference type="ARBA" id="ARBA00022737"/>
    </source>
</evidence>
<dbReference type="InParanoid" id="A0A0C3FB25"/>
<dbReference type="InterPro" id="IPR015943">
    <property type="entry name" value="WD40/YVTN_repeat-like_dom_sf"/>
</dbReference>
<dbReference type="PROSITE" id="PS00678">
    <property type="entry name" value="WD_REPEATS_1"/>
    <property type="match status" value="4"/>
</dbReference>
<dbReference type="PANTHER" id="PTHR19848">
    <property type="entry name" value="WD40 REPEAT PROTEIN"/>
    <property type="match status" value="1"/>
</dbReference>
<keyword evidence="1 3" id="KW-0853">WD repeat</keyword>
<feature type="repeat" description="WD" evidence="3">
    <location>
        <begin position="800"/>
        <end position="841"/>
    </location>
</feature>
<organism evidence="5 6">
    <name type="scientific">Piloderma croceum (strain F 1598)</name>
    <dbReference type="NCBI Taxonomy" id="765440"/>
    <lineage>
        <taxon>Eukaryota</taxon>
        <taxon>Fungi</taxon>
        <taxon>Dikarya</taxon>
        <taxon>Basidiomycota</taxon>
        <taxon>Agaricomycotina</taxon>
        <taxon>Agaricomycetes</taxon>
        <taxon>Agaricomycetidae</taxon>
        <taxon>Atheliales</taxon>
        <taxon>Atheliaceae</taxon>
        <taxon>Piloderma</taxon>
    </lineage>
</organism>
<gene>
    <name evidence="5" type="ORF">PILCRDRAFT_77340</name>
</gene>
<dbReference type="PRINTS" id="PR00320">
    <property type="entry name" value="GPROTEINBRPT"/>
</dbReference>
<feature type="repeat" description="WD" evidence="3">
    <location>
        <begin position="590"/>
        <end position="631"/>
    </location>
</feature>
<dbReference type="InterPro" id="IPR020472">
    <property type="entry name" value="WD40_PAC1"/>
</dbReference>